<dbReference type="InterPro" id="IPR000873">
    <property type="entry name" value="AMP-dep_synth/lig_dom"/>
</dbReference>
<dbReference type="GO" id="GO:0016878">
    <property type="term" value="F:acid-thiol ligase activity"/>
    <property type="evidence" value="ECO:0007669"/>
    <property type="project" value="UniProtKB-ARBA"/>
</dbReference>
<feature type="domain" description="AMP-dependent synthetase/ligase" evidence="1">
    <location>
        <begin position="16"/>
        <end position="334"/>
    </location>
</feature>
<dbReference type="InterPro" id="IPR020845">
    <property type="entry name" value="AMP-binding_CS"/>
</dbReference>
<gene>
    <name evidence="2" type="ORF">DVK44_35520</name>
</gene>
<dbReference type="Gene3D" id="3.30.300.30">
    <property type="match status" value="1"/>
</dbReference>
<name>A0A345HZP2_9ACTN</name>
<evidence type="ECO:0000313" key="2">
    <source>
        <dbReference type="EMBL" id="AXG82166.1"/>
    </source>
</evidence>
<dbReference type="InterPro" id="IPR050237">
    <property type="entry name" value="ATP-dep_AMP-bd_enzyme"/>
</dbReference>
<dbReference type="PANTHER" id="PTHR43767:SF1">
    <property type="entry name" value="NONRIBOSOMAL PEPTIDE SYNTHASE PES1 (EUROFUNG)-RELATED"/>
    <property type="match status" value="1"/>
</dbReference>
<reference evidence="3" key="1">
    <citation type="submission" date="2018-07" db="EMBL/GenBank/DDBJ databases">
        <authorList>
            <person name="Zhao J."/>
        </authorList>
    </citation>
    <scope>NUCLEOTIDE SEQUENCE [LARGE SCALE GENOMIC DNA]</scope>
    <source>
        <strain evidence="3">GSSD-12</strain>
    </source>
</reference>
<evidence type="ECO:0000259" key="1">
    <source>
        <dbReference type="Pfam" id="PF00501"/>
    </source>
</evidence>
<keyword evidence="3" id="KW-1185">Reference proteome</keyword>
<evidence type="ECO:0000313" key="3">
    <source>
        <dbReference type="Proteomes" id="UP000253868"/>
    </source>
</evidence>
<dbReference type="CDD" id="cd04433">
    <property type="entry name" value="AFD_class_I"/>
    <property type="match status" value="1"/>
</dbReference>
<keyword evidence="2" id="KW-0436">Ligase</keyword>
<dbReference type="PROSITE" id="PS00455">
    <property type="entry name" value="AMP_BINDING"/>
    <property type="match status" value="1"/>
</dbReference>
<dbReference type="PANTHER" id="PTHR43767">
    <property type="entry name" value="LONG-CHAIN-FATTY-ACID--COA LIGASE"/>
    <property type="match status" value="1"/>
</dbReference>
<dbReference type="InterPro" id="IPR042099">
    <property type="entry name" value="ANL_N_sf"/>
</dbReference>
<dbReference type="OrthoDB" id="2644916at2"/>
<dbReference type="KEGG" id="spad:DVK44_35520"/>
<dbReference type="EMBL" id="CP031194">
    <property type="protein sequence ID" value="AXG82166.1"/>
    <property type="molecule type" value="Genomic_DNA"/>
</dbReference>
<organism evidence="2 3">
    <name type="scientific">Streptomyces paludis</name>
    <dbReference type="NCBI Taxonomy" id="2282738"/>
    <lineage>
        <taxon>Bacteria</taxon>
        <taxon>Bacillati</taxon>
        <taxon>Actinomycetota</taxon>
        <taxon>Actinomycetes</taxon>
        <taxon>Kitasatosporales</taxon>
        <taxon>Streptomycetaceae</taxon>
        <taxon>Streptomyces</taxon>
    </lineage>
</organism>
<accession>A0A345HZP2</accession>
<dbReference type="SUPFAM" id="SSF56801">
    <property type="entry name" value="Acetyl-CoA synthetase-like"/>
    <property type="match status" value="1"/>
</dbReference>
<dbReference type="Proteomes" id="UP000253868">
    <property type="component" value="Chromosome"/>
</dbReference>
<dbReference type="Gene3D" id="3.40.50.12780">
    <property type="entry name" value="N-terminal domain of ligase-like"/>
    <property type="match status" value="1"/>
</dbReference>
<dbReference type="Pfam" id="PF00501">
    <property type="entry name" value="AMP-binding"/>
    <property type="match status" value="1"/>
</dbReference>
<proteinExistence type="predicted"/>
<dbReference type="InterPro" id="IPR045851">
    <property type="entry name" value="AMP-bd_C_sf"/>
</dbReference>
<protein>
    <submittedName>
        <fullName evidence="2">Long-chain fatty acid--CoA ligase</fullName>
    </submittedName>
</protein>
<sequence>MAAKIFAADSVETLDAFERKALGLARTLRERGVHPGTRVLLKAGNSTAFVGALLALMHLGASIVLVDHQEKADQTERIRAQAGAKIVLVDDDAPVVDGCEPVFLYEVMATSAGAAPEDGALDFTVWEALPDGLIMWSSGSTGRPKGIVKSGGRFLKNLERNAHHVGHTPDDVLLPLLPFNHQYGLSMVLIAWITRCSLVIAPFRRPDRALRFAEHTGATVLDATPATYRSILNITRRRPSARAALRSVRMFCSGASPLDPSLSRSYVDEFGLPLLDSYGSTELGNVAFATPENPVACGTVMDGLALKVVGETGEPVVPGEIGEVLVDCPDMMTGHLDAEGGVIPATQGWFTTGDLGHLDERGNLFVIGRKLAVNRNGYTLYPEIIERKIADRGCSAKIVALPAADRGCSLVFFVEDEEDRDARHWQEIINDTLPVWERPNRVQVIDRFPVNANGKPHRGQLEEMAARLYARVAAEPAAGTGTGPSPA</sequence>
<dbReference type="AlphaFoldDB" id="A0A345HZP2"/>
<dbReference type="RefSeq" id="WP_114664706.1">
    <property type="nucleotide sequence ID" value="NZ_CP031194.1"/>
</dbReference>